<evidence type="ECO:0000313" key="3">
    <source>
        <dbReference type="EMBL" id="AVG23899.1"/>
    </source>
</evidence>
<name>A0A2L2BQF8_9MICO</name>
<protein>
    <submittedName>
        <fullName evidence="3">Glutamine amidotransferase</fullName>
    </submittedName>
</protein>
<dbReference type="Pfam" id="PF07685">
    <property type="entry name" value="GATase_3"/>
    <property type="match status" value="1"/>
</dbReference>
<dbReference type="Proteomes" id="UP000243077">
    <property type="component" value="Chromosome"/>
</dbReference>
<gene>
    <name evidence="3" type="ORF">C3B54_11928</name>
</gene>
<dbReference type="InterPro" id="IPR011698">
    <property type="entry name" value="GATase_3"/>
</dbReference>
<dbReference type="InterPro" id="IPR029062">
    <property type="entry name" value="Class_I_gatase-like"/>
</dbReference>
<proteinExistence type="predicted"/>
<keyword evidence="3" id="KW-0808">Transferase</keyword>
<evidence type="ECO:0000259" key="2">
    <source>
        <dbReference type="Pfam" id="PF07685"/>
    </source>
</evidence>
<dbReference type="EMBL" id="CP026923">
    <property type="protein sequence ID" value="AVG23899.1"/>
    <property type="molecule type" value="Genomic_DNA"/>
</dbReference>
<dbReference type="GO" id="GO:0016740">
    <property type="term" value="F:transferase activity"/>
    <property type="evidence" value="ECO:0007669"/>
    <property type="project" value="UniProtKB-KW"/>
</dbReference>
<dbReference type="KEGG" id="psai:C3B54_11928"/>
<dbReference type="RefSeq" id="WP_104913448.1">
    <property type="nucleotide sequence ID" value="NZ_CP026923.1"/>
</dbReference>
<organism evidence="3 4">
    <name type="scientific">Pontimonas salivibrio</name>
    <dbReference type="NCBI Taxonomy" id="1159327"/>
    <lineage>
        <taxon>Bacteria</taxon>
        <taxon>Bacillati</taxon>
        <taxon>Actinomycetota</taxon>
        <taxon>Actinomycetes</taxon>
        <taxon>Micrococcales</taxon>
        <taxon>Microbacteriaceae</taxon>
        <taxon>Pontimonas</taxon>
    </lineage>
</organism>
<keyword evidence="1 3" id="KW-0315">Glutamine amidotransferase</keyword>
<sequence length="253" mass="26880">MSAPVRIVRILPELLGLNGSLGNAEVLQARLKWWSVDTQLHDVRAGEDLPDSADIVVLGSGTSSVVEVAAPEFSRWAKGLHRFKEQGSLWCGIGLGGDLLGQSVTTAKGEVYQGLGLTPISARQGGARFSAEVSGKDAKGRPVAGYLNDYTEREGSGVTSLITLDVTATTQWSGYTSITEEGVLGDGVSQENLWVSTLSGPLLALNPAIADDILYAWAKRDGTPLPEHTATHQLADFRAEKARQGIVDRLNTA</sequence>
<reference evidence="3 4" key="1">
    <citation type="submission" date="2018-02" db="EMBL/GenBank/DDBJ databases">
        <title>Complete genome of the streamlined marine actinobacterium Pontimonas salivibrio CL-TW6 adapted to coastal planktonic lifestype.</title>
        <authorList>
            <person name="Cho B.C."/>
            <person name="Hardies S.C."/>
            <person name="Jang G.I."/>
            <person name="Hwang C.Y."/>
        </authorList>
    </citation>
    <scope>NUCLEOTIDE SEQUENCE [LARGE SCALE GENOMIC DNA]</scope>
    <source>
        <strain evidence="3 4">CL-TW6</strain>
    </source>
</reference>
<accession>A0A2L2BQF8</accession>
<feature type="domain" description="CobB/CobQ-like glutamine amidotransferase" evidence="2">
    <location>
        <begin position="39"/>
        <end position="166"/>
    </location>
</feature>
<evidence type="ECO:0000256" key="1">
    <source>
        <dbReference type="ARBA" id="ARBA00022962"/>
    </source>
</evidence>
<dbReference type="SUPFAM" id="SSF52317">
    <property type="entry name" value="Class I glutamine amidotransferase-like"/>
    <property type="match status" value="1"/>
</dbReference>
<dbReference type="OrthoDB" id="9782045at2"/>
<dbReference type="AlphaFoldDB" id="A0A2L2BQF8"/>
<keyword evidence="4" id="KW-1185">Reference proteome</keyword>
<evidence type="ECO:0000313" key="4">
    <source>
        <dbReference type="Proteomes" id="UP000243077"/>
    </source>
</evidence>